<evidence type="ECO:0000313" key="3">
    <source>
        <dbReference type="EMBL" id="SFS55503.1"/>
    </source>
</evidence>
<gene>
    <name evidence="3" type="ORF">SAMN04487906_0842</name>
</gene>
<dbReference type="PROSITE" id="PS51257">
    <property type="entry name" value="PROKAR_LIPOPROTEIN"/>
    <property type="match status" value="1"/>
</dbReference>
<dbReference type="RefSeq" id="WP_074977134.1">
    <property type="nucleotide sequence ID" value="NZ_FPAG01000002.1"/>
</dbReference>
<evidence type="ECO:0000256" key="1">
    <source>
        <dbReference type="SAM" id="MobiDB-lite"/>
    </source>
</evidence>
<feature type="region of interest" description="Disordered" evidence="1">
    <location>
        <begin position="26"/>
        <end position="70"/>
    </location>
</feature>
<feature type="chain" id="PRO_5010333322" evidence="2">
    <location>
        <begin position="21"/>
        <end position="70"/>
    </location>
</feature>
<keyword evidence="2" id="KW-0732">Signal</keyword>
<dbReference type="AlphaFoldDB" id="A0A1I6QSU9"/>
<evidence type="ECO:0000256" key="2">
    <source>
        <dbReference type="SAM" id="SignalP"/>
    </source>
</evidence>
<sequence>MKKVLLLLVAVLGVLTYACTPDTSHEETQELYGIDKDKVVPPGEKGRQQEVYGIDKDKVVPPGEKGRQQG</sequence>
<name>A0A1I6QSU9_9FLAO</name>
<reference evidence="3 4" key="1">
    <citation type="submission" date="2016-10" db="EMBL/GenBank/DDBJ databases">
        <authorList>
            <person name="de Groot N.N."/>
        </authorList>
    </citation>
    <scope>NUCLEOTIDE SEQUENCE [LARGE SCALE GENOMIC DNA]</scope>
    <source>
        <strain evidence="3 4">CGMCC 1.6114</strain>
    </source>
</reference>
<feature type="signal peptide" evidence="2">
    <location>
        <begin position="1"/>
        <end position="20"/>
    </location>
</feature>
<evidence type="ECO:0000313" key="4">
    <source>
        <dbReference type="Proteomes" id="UP000183209"/>
    </source>
</evidence>
<protein>
    <submittedName>
        <fullName evidence="3">Uncharacterized protein</fullName>
    </submittedName>
</protein>
<accession>A0A1I6QSU9</accession>
<dbReference type="EMBL" id="FPAG01000002">
    <property type="protein sequence ID" value="SFS55503.1"/>
    <property type="molecule type" value="Genomic_DNA"/>
</dbReference>
<organism evidence="3 4">
    <name type="scientific">Zhouia amylolytica</name>
    <dbReference type="NCBI Taxonomy" id="376730"/>
    <lineage>
        <taxon>Bacteria</taxon>
        <taxon>Pseudomonadati</taxon>
        <taxon>Bacteroidota</taxon>
        <taxon>Flavobacteriia</taxon>
        <taxon>Flavobacteriales</taxon>
        <taxon>Flavobacteriaceae</taxon>
        <taxon>Zhouia</taxon>
    </lineage>
</organism>
<dbReference type="Proteomes" id="UP000183209">
    <property type="component" value="Unassembled WGS sequence"/>
</dbReference>
<proteinExistence type="predicted"/>